<dbReference type="Proteomes" id="UP000193560">
    <property type="component" value="Unassembled WGS sequence"/>
</dbReference>
<dbReference type="PANTHER" id="PTHR13000">
    <property type="entry name" value="NUCLEOPORIN P54"/>
    <property type="match status" value="1"/>
</dbReference>
<dbReference type="STRING" id="90262.A0A1X2IAL4"/>
<feature type="compositionally biased region" description="Low complexity" evidence="4">
    <location>
        <begin position="93"/>
        <end position="106"/>
    </location>
</feature>
<dbReference type="PANTHER" id="PTHR13000:SF0">
    <property type="entry name" value="NUCLEOPORIN P54"/>
    <property type="match status" value="1"/>
</dbReference>
<dbReference type="GO" id="GO:0044613">
    <property type="term" value="C:nuclear pore central transport channel"/>
    <property type="evidence" value="ECO:0007669"/>
    <property type="project" value="TreeGrafter"/>
</dbReference>
<reference evidence="6 7" key="1">
    <citation type="submission" date="2016-07" db="EMBL/GenBank/DDBJ databases">
        <title>Pervasive Adenine N6-methylation of Active Genes in Fungi.</title>
        <authorList>
            <consortium name="DOE Joint Genome Institute"/>
            <person name="Mondo S.J."/>
            <person name="Dannebaum R.O."/>
            <person name="Kuo R.C."/>
            <person name="Labutti K."/>
            <person name="Haridas S."/>
            <person name="Kuo A."/>
            <person name="Salamov A."/>
            <person name="Ahrendt S.R."/>
            <person name="Lipzen A."/>
            <person name="Sullivan W."/>
            <person name="Andreopoulos W.B."/>
            <person name="Clum A."/>
            <person name="Lindquist E."/>
            <person name="Daum C."/>
            <person name="Ramamoorthy G.K."/>
            <person name="Gryganskyi A."/>
            <person name="Culley D."/>
            <person name="Magnuson J.K."/>
            <person name="James T.Y."/>
            <person name="O'Malley M.A."/>
            <person name="Stajich J.E."/>
            <person name="Spatafora J.W."/>
            <person name="Visel A."/>
            <person name="Grigoriev I.V."/>
        </authorList>
    </citation>
    <scope>NUCLEOTIDE SEQUENCE [LARGE SCALE GENOMIC DNA]</scope>
    <source>
        <strain evidence="6 7">NRRL 1336</strain>
    </source>
</reference>
<keyword evidence="2" id="KW-0813">Transport</keyword>
<dbReference type="Gene3D" id="1.20.5.490">
    <property type="entry name" value="Single helix bin"/>
    <property type="match status" value="1"/>
</dbReference>
<feature type="compositionally biased region" description="Polar residues" evidence="4">
    <location>
        <begin position="1"/>
        <end position="20"/>
    </location>
</feature>
<evidence type="ECO:0000256" key="3">
    <source>
        <dbReference type="ARBA" id="ARBA00023242"/>
    </source>
</evidence>
<gene>
    <name evidence="6" type="ORF">BCR42DRAFT_419846</name>
</gene>
<comment type="subcellular location">
    <subcellularLocation>
        <location evidence="1">Nucleus</location>
    </subcellularLocation>
</comment>
<dbReference type="EMBL" id="MCGE01000018">
    <property type="protein sequence ID" value="ORZ12727.1"/>
    <property type="molecule type" value="Genomic_DNA"/>
</dbReference>
<dbReference type="GO" id="GO:0006999">
    <property type="term" value="P:nuclear pore organization"/>
    <property type="evidence" value="ECO:0007669"/>
    <property type="project" value="TreeGrafter"/>
</dbReference>
<evidence type="ECO:0000256" key="4">
    <source>
        <dbReference type="SAM" id="MobiDB-lite"/>
    </source>
</evidence>
<keyword evidence="3" id="KW-0539">Nucleus</keyword>
<feature type="region of interest" description="Disordered" evidence="4">
    <location>
        <begin position="1"/>
        <end position="23"/>
    </location>
</feature>
<sequence>MSLFGQTPASTSTGFGSTAPATGFGAAPKPGGFTFGGNTSNTTAPASSLFGGASSTTATTPAFGAPAASTATPANPQQPSLFGATSAAAPTFGVTATSQPQQQQQTGFGGGGLFGGGTSQATAATTTATPSLFGASNTNTSLFGGNTSNTTANTTSSLFGASANKPATTPFGFSSTGSSFNNMNSLQGNMNNMTPQQRDQMIYQLLVQKNKEELEQKGQRTLNDITPENMWQSLALMKSWWDPESPTCKFKTYFYNTVPAQEVHLYQRPPNQDQKAWDDAQKKNPDPTCMVPTLAIGFSDIDKRMEAQNLLSQAHKAKLQEINDKVKKLQETTLLENANKLMEAKRQYMEITQRVIRFLKHTQVLRQKGLSITPEEEMMRTRFESIQDQLQQSEQFHGTLSQMWAQLQLIKESGRKYGSVDGVYEWDSVSPSHVEEITKILDEQQRGIQHTIDVLQRDAKDAQSLQQEQQQHLQQQEERLQYLP</sequence>
<dbReference type="GO" id="GO:0036228">
    <property type="term" value="P:protein localization to nuclear inner membrane"/>
    <property type="evidence" value="ECO:0007669"/>
    <property type="project" value="TreeGrafter"/>
</dbReference>
<evidence type="ECO:0000256" key="1">
    <source>
        <dbReference type="ARBA" id="ARBA00004123"/>
    </source>
</evidence>
<dbReference type="InterPro" id="IPR025574">
    <property type="entry name" value="Nucleoporin_FG_rpt"/>
</dbReference>
<feature type="compositionally biased region" description="Low complexity" evidence="4">
    <location>
        <begin position="64"/>
        <end position="74"/>
    </location>
</feature>
<keyword evidence="7" id="KW-1185">Reference proteome</keyword>
<dbReference type="Pfam" id="PF13634">
    <property type="entry name" value="Nucleoporin_FG"/>
    <property type="match status" value="2"/>
</dbReference>
<feature type="domain" description="Nucleoporin Nup54 alpha-helical" evidence="5">
    <location>
        <begin position="268"/>
        <end position="407"/>
    </location>
</feature>
<organism evidence="6 7">
    <name type="scientific">Absidia repens</name>
    <dbReference type="NCBI Taxonomy" id="90262"/>
    <lineage>
        <taxon>Eukaryota</taxon>
        <taxon>Fungi</taxon>
        <taxon>Fungi incertae sedis</taxon>
        <taxon>Mucoromycota</taxon>
        <taxon>Mucoromycotina</taxon>
        <taxon>Mucoromycetes</taxon>
        <taxon>Mucorales</taxon>
        <taxon>Cunninghamellaceae</taxon>
        <taxon>Absidia</taxon>
    </lineage>
</organism>
<proteinExistence type="predicted"/>
<dbReference type="GO" id="GO:0017056">
    <property type="term" value="F:structural constituent of nuclear pore"/>
    <property type="evidence" value="ECO:0007669"/>
    <property type="project" value="TreeGrafter"/>
</dbReference>
<evidence type="ECO:0000313" key="6">
    <source>
        <dbReference type="EMBL" id="ORZ12727.1"/>
    </source>
</evidence>
<dbReference type="Pfam" id="PF13874">
    <property type="entry name" value="Nup54"/>
    <property type="match status" value="1"/>
</dbReference>
<comment type="caution">
    <text evidence="6">The sequence shown here is derived from an EMBL/GenBank/DDBJ whole genome shotgun (WGS) entry which is preliminary data.</text>
</comment>
<evidence type="ECO:0000259" key="5">
    <source>
        <dbReference type="Pfam" id="PF13874"/>
    </source>
</evidence>
<dbReference type="OrthoDB" id="6162375at2759"/>
<name>A0A1X2IAL4_9FUNG</name>
<dbReference type="AlphaFoldDB" id="A0A1X2IAL4"/>
<dbReference type="InterPro" id="IPR024864">
    <property type="entry name" value="Nup54/Nup57/Nup44"/>
</dbReference>
<feature type="compositionally biased region" description="Gly residues" evidence="4">
    <location>
        <begin position="107"/>
        <end position="118"/>
    </location>
</feature>
<feature type="region of interest" description="Disordered" evidence="4">
    <location>
        <begin position="64"/>
        <end position="121"/>
    </location>
</feature>
<dbReference type="InterPro" id="IPR025712">
    <property type="entry name" value="Nup54_alpha-helical_dom"/>
</dbReference>
<evidence type="ECO:0000313" key="7">
    <source>
        <dbReference type="Proteomes" id="UP000193560"/>
    </source>
</evidence>
<accession>A0A1X2IAL4</accession>
<dbReference type="GO" id="GO:0006607">
    <property type="term" value="P:NLS-bearing protein import into nucleus"/>
    <property type="evidence" value="ECO:0007669"/>
    <property type="project" value="TreeGrafter"/>
</dbReference>
<evidence type="ECO:0000256" key="2">
    <source>
        <dbReference type="ARBA" id="ARBA00022448"/>
    </source>
</evidence>
<protein>
    <submittedName>
        <fullName evidence="6">Nucleoporin complex subunit 54-domain-containing protein</fullName>
    </submittedName>
</protein>